<reference evidence="2 3" key="1">
    <citation type="submission" date="2008-07" db="EMBL/GenBank/DDBJ databases">
        <authorList>
            <person name="El-Sayed N."/>
            <person name="Caler E."/>
            <person name="Inman J."/>
            <person name="Amedeo P."/>
            <person name="Hass B."/>
            <person name="Wortman J."/>
        </authorList>
    </citation>
    <scope>NUCLEOTIDE SEQUENCE [LARGE SCALE GENOMIC DNA]</scope>
    <source>
        <strain evidence="3">ATCC 50983 / TXsc</strain>
    </source>
</reference>
<proteinExistence type="predicted"/>
<dbReference type="OMA" id="IPIECAP"/>
<gene>
    <name evidence="2" type="ORF">Pmar_PMAR012014</name>
</gene>
<protein>
    <submittedName>
        <fullName evidence="2">Uncharacterized protein</fullName>
    </submittedName>
</protein>
<dbReference type="Proteomes" id="UP000007800">
    <property type="component" value="Unassembled WGS sequence"/>
</dbReference>
<dbReference type="EMBL" id="GG686094">
    <property type="protein sequence ID" value="EEQ99006.1"/>
    <property type="molecule type" value="Genomic_DNA"/>
</dbReference>
<sequence length="292" mass="32028">MIQYLILLTIAVPALGGQLSASSFTPEVHCGLAHGVSALVVISNGDHPGEVADIMCAVLTDKKPNYLVLSRVKASPRGVVADRKTSFCAMRLGKDGIFRASSTDCDPMRMSKAFNFTYIHTLFPGSTIDVYNGSLDVISLSRPAPIGMPDAAVFVGDDDELRVSKIAPQGPWYLQRGDAFFPIPIECAPKKKEKLGLFKKLTRSRPVNMDRAKARCDPGADRWLTMNLDGDVYHLLFGSTFGSKLAVVPFILVAKRRGETTLIFKLLEPVVRMKLESALKPFEDFHSAQIKK</sequence>
<name>C5LW69_PERM5</name>
<dbReference type="InParanoid" id="C5LW69"/>
<evidence type="ECO:0000256" key="1">
    <source>
        <dbReference type="SAM" id="SignalP"/>
    </source>
</evidence>
<dbReference type="GeneID" id="9044157"/>
<dbReference type="OrthoDB" id="10507251at2759"/>
<feature type="chain" id="PRO_5002955098" evidence="1">
    <location>
        <begin position="17"/>
        <end position="292"/>
    </location>
</feature>
<evidence type="ECO:0000313" key="2">
    <source>
        <dbReference type="EMBL" id="EEQ99006.1"/>
    </source>
</evidence>
<accession>C5LW69</accession>
<evidence type="ECO:0000313" key="3">
    <source>
        <dbReference type="Proteomes" id="UP000007800"/>
    </source>
</evidence>
<dbReference type="AlphaFoldDB" id="C5LW69"/>
<keyword evidence="1" id="KW-0732">Signal</keyword>
<feature type="signal peptide" evidence="1">
    <location>
        <begin position="1"/>
        <end position="16"/>
    </location>
</feature>
<keyword evidence="3" id="KW-1185">Reference proteome</keyword>
<dbReference type="RefSeq" id="XP_002766289.1">
    <property type="nucleotide sequence ID" value="XM_002766243.1"/>
</dbReference>
<organism evidence="3">
    <name type="scientific">Perkinsus marinus (strain ATCC 50983 / TXsc)</name>
    <dbReference type="NCBI Taxonomy" id="423536"/>
    <lineage>
        <taxon>Eukaryota</taxon>
        <taxon>Sar</taxon>
        <taxon>Alveolata</taxon>
        <taxon>Perkinsozoa</taxon>
        <taxon>Perkinsea</taxon>
        <taxon>Perkinsida</taxon>
        <taxon>Perkinsidae</taxon>
        <taxon>Perkinsus</taxon>
    </lineage>
</organism>